<protein>
    <submittedName>
        <fullName evidence="1">Uncharacterized protein</fullName>
    </submittedName>
</protein>
<evidence type="ECO:0000313" key="2">
    <source>
        <dbReference type="Proteomes" id="UP000001542"/>
    </source>
</evidence>
<gene>
    <name evidence="1" type="ORF">TVAG_212350</name>
</gene>
<organism evidence="1 2">
    <name type="scientific">Trichomonas vaginalis (strain ATCC PRA-98 / G3)</name>
    <dbReference type="NCBI Taxonomy" id="412133"/>
    <lineage>
        <taxon>Eukaryota</taxon>
        <taxon>Metamonada</taxon>
        <taxon>Parabasalia</taxon>
        <taxon>Trichomonadida</taxon>
        <taxon>Trichomonadidae</taxon>
        <taxon>Trichomonas</taxon>
    </lineage>
</organism>
<proteinExistence type="predicted"/>
<accession>A2E2M5</accession>
<reference evidence="1" key="2">
    <citation type="journal article" date="2007" name="Science">
        <title>Draft genome sequence of the sexually transmitted pathogen Trichomonas vaginalis.</title>
        <authorList>
            <person name="Carlton J.M."/>
            <person name="Hirt R.P."/>
            <person name="Silva J.C."/>
            <person name="Delcher A.L."/>
            <person name="Schatz M."/>
            <person name="Zhao Q."/>
            <person name="Wortman J.R."/>
            <person name="Bidwell S.L."/>
            <person name="Alsmark U.C.M."/>
            <person name="Besteiro S."/>
            <person name="Sicheritz-Ponten T."/>
            <person name="Noel C.J."/>
            <person name="Dacks J.B."/>
            <person name="Foster P.G."/>
            <person name="Simillion C."/>
            <person name="Van de Peer Y."/>
            <person name="Miranda-Saavedra D."/>
            <person name="Barton G.J."/>
            <person name="Westrop G.D."/>
            <person name="Mueller S."/>
            <person name="Dessi D."/>
            <person name="Fiori P.L."/>
            <person name="Ren Q."/>
            <person name="Paulsen I."/>
            <person name="Zhang H."/>
            <person name="Bastida-Corcuera F.D."/>
            <person name="Simoes-Barbosa A."/>
            <person name="Brown M.T."/>
            <person name="Hayes R.D."/>
            <person name="Mukherjee M."/>
            <person name="Okumura C.Y."/>
            <person name="Schneider R."/>
            <person name="Smith A.J."/>
            <person name="Vanacova S."/>
            <person name="Villalvazo M."/>
            <person name="Haas B.J."/>
            <person name="Pertea M."/>
            <person name="Feldblyum T.V."/>
            <person name="Utterback T.R."/>
            <person name="Shu C.L."/>
            <person name="Osoegawa K."/>
            <person name="de Jong P.J."/>
            <person name="Hrdy I."/>
            <person name="Horvathova L."/>
            <person name="Zubacova Z."/>
            <person name="Dolezal P."/>
            <person name="Malik S.B."/>
            <person name="Logsdon J.M. Jr."/>
            <person name="Henze K."/>
            <person name="Gupta A."/>
            <person name="Wang C.C."/>
            <person name="Dunne R.L."/>
            <person name="Upcroft J.A."/>
            <person name="Upcroft P."/>
            <person name="White O."/>
            <person name="Salzberg S.L."/>
            <person name="Tang P."/>
            <person name="Chiu C.-H."/>
            <person name="Lee Y.-S."/>
            <person name="Embley T.M."/>
            <person name="Coombs G.H."/>
            <person name="Mottram J.C."/>
            <person name="Tachezy J."/>
            <person name="Fraser-Liggett C.M."/>
            <person name="Johnson P.J."/>
        </authorList>
    </citation>
    <scope>NUCLEOTIDE SEQUENCE [LARGE SCALE GENOMIC DNA]</scope>
    <source>
        <strain evidence="1">G3</strain>
    </source>
</reference>
<reference evidence="1" key="1">
    <citation type="submission" date="2006-10" db="EMBL/GenBank/DDBJ databases">
        <authorList>
            <person name="Amadeo P."/>
            <person name="Zhao Q."/>
            <person name="Wortman J."/>
            <person name="Fraser-Liggett C."/>
            <person name="Carlton J."/>
        </authorList>
    </citation>
    <scope>NUCLEOTIDE SEQUENCE</scope>
    <source>
        <strain evidence="1">G3</strain>
    </source>
</reference>
<dbReference type="Proteomes" id="UP000001542">
    <property type="component" value="Unassembled WGS sequence"/>
</dbReference>
<dbReference type="KEGG" id="tva:4771026"/>
<dbReference type="VEuPathDB" id="TrichDB:TVAGG3_0166130"/>
<dbReference type="EMBL" id="DS113291">
    <property type="protein sequence ID" value="EAY13053.1"/>
    <property type="molecule type" value="Genomic_DNA"/>
</dbReference>
<sequence length="75" mass="8243">MISKQVSYSGFGCIPPDQMYWHPLSVSALLTSSRAPFLSIDPPPKVQRTFDPDGRNFLRCSTTATSPNPTCVVLL</sequence>
<name>A2E2M5_TRIV3</name>
<dbReference type="AlphaFoldDB" id="A2E2M5"/>
<keyword evidence="2" id="KW-1185">Reference proteome</keyword>
<dbReference type="VEuPathDB" id="TrichDB:TVAG_212350"/>
<dbReference type="RefSeq" id="XP_001325276.1">
    <property type="nucleotide sequence ID" value="XM_001325241.1"/>
</dbReference>
<dbReference type="InParanoid" id="A2E2M5"/>
<evidence type="ECO:0000313" key="1">
    <source>
        <dbReference type="EMBL" id="EAY13053.1"/>
    </source>
</evidence>